<name>A0A966DTU7_9SPHI</name>
<dbReference type="GO" id="GO:0004016">
    <property type="term" value="F:adenylate cyclase activity"/>
    <property type="evidence" value="ECO:0007669"/>
    <property type="project" value="UniProtKB-ARBA"/>
</dbReference>
<reference evidence="5" key="1">
    <citation type="submission" date="2020-01" db="EMBL/GenBank/DDBJ databases">
        <authorList>
            <person name="Seo Y.L."/>
        </authorList>
    </citation>
    <scope>NUCLEOTIDE SEQUENCE</scope>
    <source>
        <strain evidence="5">R11</strain>
    </source>
</reference>
<evidence type="ECO:0000256" key="2">
    <source>
        <dbReference type="ARBA" id="ARBA00022475"/>
    </source>
</evidence>
<dbReference type="PROSITE" id="PS50125">
    <property type="entry name" value="GUANYLATE_CYCLASE_2"/>
    <property type="match status" value="1"/>
</dbReference>
<protein>
    <recommendedName>
        <fullName evidence="4">Guanylate cyclase domain-containing protein</fullName>
    </recommendedName>
</protein>
<dbReference type="Proteomes" id="UP000638732">
    <property type="component" value="Unassembled WGS sequence"/>
</dbReference>
<comment type="subcellular location">
    <subcellularLocation>
        <location evidence="1">Cell membrane</location>
        <topology evidence="1">Multi-pass membrane protein</topology>
    </subcellularLocation>
</comment>
<dbReference type="InterPro" id="IPR001054">
    <property type="entry name" value="A/G_cyclase"/>
</dbReference>
<reference evidence="5" key="2">
    <citation type="submission" date="2020-10" db="EMBL/GenBank/DDBJ databases">
        <title>Mucilaginibacter sp. nov., isolated from soil.</title>
        <authorList>
            <person name="Jeon C.O."/>
        </authorList>
    </citation>
    <scope>NUCLEOTIDE SEQUENCE</scope>
    <source>
        <strain evidence="5">R11</strain>
    </source>
</reference>
<keyword evidence="2" id="KW-1003">Cell membrane</keyword>
<dbReference type="GO" id="GO:0035556">
    <property type="term" value="P:intracellular signal transduction"/>
    <property type="evidence" value="ECO:0007669"/>
    <property type="project" value="InterPro"/>
</dbReference>
<evidence type="ECO:0000313" key="6">
    <source>
        <dbReference type="Proteomes" id="UP000638732"/>
    </source>
</evidence>
<keyword evidence="6" id="KW-1185">Reference proteome</keyword>
<sequence>MNLCTQLHKNTNAPFRLTPPLPAKNKKDGNCVKMPDSSIVCKDNESGWSMPYDSLGEEKELGLLFLDIRNFTVFMESHQAYDVIYVIRKLFVLFSQTIKKAGGRVIETAGDSIYAVFGLDTDVTEAVQASVIASSAIFHDLEIFNATYAQPYFNLNFEIGVGLHKGNVVVSQYDLQLNERMTVMGLPVNIASRLQSETKELNNNLLISEEAYSLLDMHACNPEQKTVHLKGMSSPINVRLLGKPYGLVVANKPVLPENFEYYIAMAG</sequence>
<dbReference type="PANTHER" id="PTHR43081:SF17">
    <property type="entry name" value="BLL5647 PROTEIN"/>
    <property type="match status" value="1"/>
</dbReference>
<keyword evidence="3" id="KW-0472">Membrane</keyword>
<proteinExistence type="predicted"/>
<dbReference type="Pfam" id="PF00211">
    <property type="entry name" value="Guanylate_cyc"/>
    <property type="match status" value="1"/>
</dbReference>
<accession>A0A966DTU7</accession>
<dbReference type="SMART" id="SM00044">
    <property type="entry name" value="CYCc"/>
    <property type="match status" value="1"/>
</dbReference>
<dbReference type="RefSeq" id="WP_166587605.1">
    <property type="nucleotide sequence ID" value="NZ_WWEO01000044.1"/>
</dbReference>
<evidence type="ECO:0000256" key="1">
    <source>
        <dbReference type="ARBA" id="ARBA00004651"/>
    </source>
</evidence>
<dbReference type="SUPFAM" id="SSF55073">
    <property type="entry name" value="Nucleotide cyclase"/>
    <property type="match status" value="1"/>
</dbReference>
<dbReference type="InterPro" id="IPR050697">
    <property type="entry name" value="Adenylyl/Guanylyl_Cyclase_3/4"/>
</dbReference>
<evidence type="ECO:0000313" key="5">
    <source>
        <dbReference type="EMBL" id="NCD71663.1"/>
    </source>
</evidence>
<dbReference type="InterPro" id="IPR029787">
    <property type="entry name" value="Nucleotide_cyclase"/>
</dbReference>
<gene>
    <name evidence="5" type="ORF">GSY63_20020</name>
</gene>
<evidence type="ECO:0000259" key="4">
    <source>
        <dbReference type="PROSITE" id="PS50125"/>
    </source>
</evidence>
<dbReference type="CDD" id="cd07302">
    <property type="entry name" value="CHD"/>
    <property type="match status" value="1"/>
</dbReference>
<feature type="domain" description="Guanylate cyclase" evidence="4">
    <location>
        <begin position="62"/>
        <end position="195"/>
    </location>
</feature>
<organism evidence="5 6">
    <name type="scientific">Mucilaginibacter agri</name>
    <dbReference type="NCBI Taxonomy" id="2695265"/>
    <lineage>
        <taxon>Bacteria</taxon>
        <taxon>Pseudomonadati</taxon>
        <taxon>Bacteroidota</taxon>
        <taxon>Sphingobacteriia</taxon>
        <taxon>Sphingobacteriales</taxon>
        <taxon>Sphingobacteriaceae</taxon>
        <taxon>Mucilaginibacter</taxon>
    </lineage>
</organism>
<dbReference type="GO" id="GO:0006171">
    <property type="term" value="P:cAMP biosynthetic process"/>
    <property type="evidence" value="ECO:0007669"/>
    <property type="project" value="TreeGrafter"/>
</dbReference>
<dbReference type="AlphaFoldDB" id="A0A966DTU7"/>
<dbReference type="EMBL" id="WWEO01000044">
    <property type="protein sequence ID" value="NCD71663.1"/>
    <property type="molecule type" value="Genomic_DNA"/>
</dbReference>
<dbReference type="GO" id="GO:0005886">
    <property type="term" value="C:plasma membrane"/>
    <property type="evidence" value="ECO:0007669"/>
    <property type="project" value="UniProtKB-SubCell"/>
</dbReference>
<dbReference type="Gene3D" id="3.30.70.1230">
    <property type="entry name" value="Nucleotide cyclase"/>
    <property type="match status" value="1"/>
</dbReference>
<evidence type="ECO:0000256" key="3">
    <source>
        <dbReference type="ARBA" id="ARBA00023136"/>
    </source>
</evidence>
<dbReference type="PANTHER" id="PTHR43081">
    <property type="entry name" value="ADENYLATE CYCLASE, TERMINAL-DIFFERENTIATION SPECIFIC-RELATED"/>
    <property type="match status" value="1"/>
</dbReference>
<comment type="caution">
    <text evidence="5">The sequence shown here is derived from an EMBL/GenBank/DDBJ whole genome shotgun (WGS) entry which is preliminary data.</text>
</comment>